<dbReference type="AlphaFoldDB" id="A0A2H3J5B3"/>
<evidence type="ECO:0000313" key="2">
    <source>
        <dbReference type="EMBL" id="PCH37396.1"/>
    </source>
</evidence>
<evidence type="ECO:0000313" key="3">
    <source>
        <dbReference type="Proteomes" id="UP000218811"/>
    </source>
</evidence>
<reference evidence="2 3" key="1">
    <citation type="journal article" date="2012" name="Science">
        <title>The Paleozoic origin of enzymatic lignin decomposition reconstructed from 31 fungal genomes.</title>
        <authorList>
            <person name="Floudas D."/>
            <person name="Binder M."/>
            <person name="Riley R."/>
            <person name="Barry K."/>
            <person name="Blanchette R.A."/>
            <person name="Henrissat B."/>
            <person name="Martinez A.T."/>
            <person name="Otillar R."/>
            <person name="Spatafora J.W."/>
            <person name="Yadav J.S."/>
            <person name="Aerts A."/>
            <person name="Benoit I."/>
            <person name="Boyd A."/>
            <person name="Carlson A."/>
            <person name="Copeland A."/>
            <person name="Coutinho P.M."/>
            <person name="de Vries R.P."/>
            <person name="Ferreira P."/>
            <person name="Findley K."/>
            <person name="Foster B."/>
            <person name="Gaskell J."/>
            <person name="Glotzer D."/>
            <person name="Gorecki P."/>
            <person name="Heitman J."/>
            <person name="Hesse C."/>
            <person name="Hori C."/>
            <person name="Igarashi K."/>
            <person name="Jurgens J.A."/>
            <person name="Kallen N."/>
            <person name="Kersten P."/>
            <person name="Kohler A."/>
            <person name="Kuees U."/>
            <person name="Kumar T.K.A."/>
            <person name="Kuo A."/>
            <person name="LaButti K."/>
            <person name="Larrondo L.F."/>
            <person name="Lindquist E."/>
            <person name="Ling A."/>
            <person name="Lombard V."/>
            <person name="Lucas S."/>
            <person name="Lundell T."/>
            <person name="Martin R."/>
            <person name="McLaughlin D.J."/>
            <person name="Morgenstern I."/>
            <person name="Morin E."/>
            <person name="Murat C."/>
            <person name="Nagy L.G."/>
            <person name="Nolan M."/>
            <person name="Ohm R.A."/>
            <person name="Patyshakuliyeva A."/>
            <person name="Rokas A."/>
            <person name="Ruiz-Duenas F.J."/>
            <person name="Sabat G."/>
            <person name="Salamov A."/>
            <person name="Samejima M."/>
            <person name="Schmutz J."/>
            <person name="Slot J.C."/>
            <person name="St John F."/>
            <person name="Stenlid J."/>
            <person name="Sun H."/>
            <person name="Sun S."/>
            <person name="Syed K."/>
            <person name="Tsang A."/>
            <person name="Wiebenga A."/>
            <person name="Young D."/>
            <person name="Pisabarro A."/>
            <person name="Eastwood D.C."/>
            <person name="Martin F."/>
            <person name="Cullen D."/>
            <person name="Grigoriev I.V."/>
            <person name="Hibbett D.S."/>
        </authorList>
    </citation>
    <scope>NUCLEOTIDE SEQUENCE [LARGE SCALE GENOMIC DNA]</scope>
    <source>
        <strain evidence="2 3">MD-104</strain>
    </source>
</reference>
<sequence length="110" mass="12282">MHFKSEGHERWDISLKFMHRTAAVTSPLPTPRPNVTDIMPSKTMNENASPTFAHESGFSEPPGSVSMASVHWALALAMSNFEIGDWRLAIMHQARPTDVTLSDSRWCLTS</sequence>
<accession>A0A2H3J5B3</accession>
<evidence type="ECO:0000256" key="1">
    <source>
        <dbReference type="SAM" id="MobiDB-lite"/>
    </source>
</evidence>
<organism evidence="2 3">
    <name type="scientific">Wolfiporia cocos (strain MD-104)</name>
    <name type="common">Brown rot fungus</name>
    <dbReference type="NCBI Taxonomy" id="742152"/>
    <lineage>
        <taxon>Eukaryota</taxon>
        <taxon>Fungi</taxon>
        <taxon>Dikarya</taxon>
        <taxon>Basidiomycota</taxon>
        <taxon>Agaricomycotina</taxon>
        <taxon>Agaricomycetes</taxon>
        <taxon>Polyporales</taxon>
        <taxon>Phaeolaceae</taxon>
        <taxon>Wolfiporia</taxon>
    </lineage>
</organism>
<dbReference type="EMBL" id="KB467931">
    <property type="protein sequence ID" value="PCH37396.1"/>
    <property type="molecule type" value="Genomic_DNA"/>
</dbReference>
<name>A0A2H3J5B3_WOLCO</name>
<feature type="region of interest" description="Disordered" evidence="1">
    <location>
        <begin position="25"/>
        <end position="60"/>
    </location>
</feature>
<keyword evidence="3" id="KW-1185">Reference proteome</keyword>
<protein>
    <submittedName>
        <fullName evidence="2">Uncharacterized protein</fullName>
    </submittedName>
</protein>
<gene>
    <name evidence="2" type="ORF">WOLCODRAFT_158112</name>
</gene>
<dbReference type="Proteomes" id="UP000218811">
    <property type="component" value="Unassembled WGS sequence"/>
</dbReference>
<proteinExistence type="predicted"/>